<dbReference type="InterPro" id="IPR019787">
    <property type="entry name" value="Znf_PHD-finger"/>
</dbReference>
<dbReference type="AlphaFoldDB" id="A0A507R2R8"/>
<feature type="compositionally biased region" description="Basic and acidic residues" evidence="5">
    <location>
        <begin position="333"/>
        <end position="343"/>
    </location>
</feature>
<protein>
    <recommendedName>
        <fullName evidence="6">PHD-type domain-containing protein</fullName>
    </recommendedName>
</protein>
<sequence>MARNLRSSARTSPYPSRQSTPLNAKTGNSFTDTSRTPKHGRRTGRDSRAGTDPGPDGNEQSGKTAVNSTASPNGTDTSSPSTGWTEPPVKVPVPSYQDTPWSGVCNNQNPVLQTMRPLGQPPTPADLRKVGLMPAKPSPRATPANGKPRGPVNGNKGDKQHKSPSSRKERVPWDDNSKAGFEQDFAALAALPTPISNEFEVNKLMAVIEASMRMAAATENRAISRGLVRIWANSSKDRFSLFVLDGMAKSEPGPREISAFQALIRRAIKEVRAEDSSVSTHAAPAMIRANSVASTSSLSSAKSLDAETFAPGVARTITAPSKSLDANGKQKHTLGEHSEESVASKRRRLQKPLPEIVPRESHIRSSLARDSSSRTPSSTPHPNDRSQPSAAGNNERVTLQRANEKARKMLPDSITIGNHRDQGEENNDFCHQCGRGGQLLCCDGCVKSYHFSCLSPPLDPENPPEGDWFCPPCSISRPMRVLLKSLESQRHKDFQLPVYYRNYFEGVRTGPFGKYEEYVKPLKHAARGRGNRSGRYEDPYYTRLFDHRGMLITCVACGRTSEGHRPIVQCDFCPSSWHLDCIDPPLANPPTQKQGSERPYHNWMCPNHVKHQLKQYDEGAERWRKIRRPRNARIHDIDVIVDDKQIEELEERDVGGVILRVPERGIELDFITRVKQRHMEHHAFNESVQKFYQYSKEKLDALVSKQMEFYSSQRPVETPSEDPTTAILNSRTIAEREAATNLIDFARSHRITTEKIAESGKINLLIDQLKANAPANLPGAETEIASLRALQELIEQRIQVLISEKKA</sequence>
<evidence type="ECO:0000313" key="7">
    <source>
        <dbReference type="EMBL" id="TQB76706.1"/>
    </source>
</evidence>
<evidence type="ECO:0000256" key="5">
    <source>
        <dbReference type="SAM" id="MobiDB-lite"/>
    </source>
</evidence>
<feature type="region of interest" description="Disordered" evidence="5">
    <location>
        <begin position="320"/>
        <end position="396"/>
    </location>
</feature>
<dbReference type="Gene3D" id="3.30.40.10">
    <property type="entry name" value="Zinc/RING finger domain, C3HC4 (zinc finger)"/>
    <property type="match status" value="2"/>
</dbReference>
<dbReference type="Pfam" id="PF00628">
    <property type="entry name" value="PHD"/>
    <property type="match status" value="2"/>
</dbReference>
<dbReference type="GO" id="GO:0032221">
    <property type="term" value="C:Rpd3S complex"/>
    <property type="evidence" value="ECO:0007669"/>
    <property type="project" value="TreeGrafter"/>
</dbReference>
<dbReference type="CDD" id="cd15534">
    <property type="entry name" value="PHD2_PHF12_Rco1"/>
    <property type="match status" value="1"/>
</dbReference>
<feature type="compositionally biased region" description="Polar residues" evidence="5">
    <location>
        <begin position="1"/>
        <end position="34"/>
    </location>
</feature>
<evidence type="ECO:0000256" key="3">
    <source>
        <dbReference type="ARBA" id="ARBA00022833"/>
    </source>
</evidence>
<dbReference type="InterPro" id="IPR052819">
    <property type="entry name" value="Chromatin_regulatory_protein"/>
</dbReference>
<dbReference type="STRING" id="5098.A0A507R2R8"/>
<dbReference type="InterPro" id="IPR011011">
    <property type="entry name" value="Znf_FYVE_PHD"/>
</dbReference>
<keyword evidence="2 4" id="KW-0863">Zinc-finger</keyword>
<keyword evidence="3" id="KW-0862">Zinc</keyword>
<evidence type="ECO:0000313" key="8">
    <source>
        <dbReference type="Proteomes" id="UP000319663"/>
    </source>
</evidence>
<dbReference type="CDD" id="cd15532">
    <property type="entry name" value="PHD2_CHD_II"/>
    <property type="match status" value="1"/>
</dbReference>
<evidence type="ECO:0000256" key="2">
    <source>
        <dbReference type="ARBA" id="ARBA00022771"/>
    </source>
</evidence>
<dbReference type="InterPro" id="IPR001965">
    <property type="entry name" value="Znf_PHD"/>
</dbReference>
<keyword evidence="1" id="KW-0479">Metal-binding</keyword>
<dbReference type="InterPro" id="IPR013083">
    <property type="entry name" value="Znf_RING/FYVE/PHD"/>
</dbReference>
<dbReference type="PANTHER" id="PTHR47636">
    <property type="entry name" value="TRANSCRIPTIONAL REGULATORY PROTEIN RCO1"/>
    <property type="match status" value="1"/>
</dbReference>
<dbReference type="GO" id="GO:0006357">
    <property type="term" value="P:regulation of transcription by RNA polymerase II"/>
    <property type="evidence" value="ECO:0007669"/>
    <property type="project" value="TreeGrafter"/>
</dbReference>
<dbReference type="PANTHER" id="PTHR47636:SF1">
    <property type="entry name" value="TRANSCRIPTIONAL REGULATORY PROTEIN RCO1"/>
    <property type="match status" value="1"/>
</dbReference>
<dbReference type="SMART" id="SM00249">
    <property type="entry name" value="PHD"/>
    <property type="match status" value="2"/>
</dbReference>
<dbReference type="PROSITE" id="PS01359">
    <property type="entry name" value="ZF_PHD_1"/>
    <property type="match status" value="1"/>
</dbReference>
<organism evidence="7 8">
    <name type="scientific">Monascus purpureus</name>
    <name type="common">Red mold</name>
    <name type="synonym">Monascus anka</name>
    <dbReference type="NCBI Taxonomy" id="5098"/>
    <lineage>
        <taxon>Eukaryota</taxon>
        <taxon>Fungi</taxon>
        <taxon>Dikarya</taxon>
        <taxon>Ascomycota</taxon>
        <taxon>Pezizomycotina</taxon>
        <taxon>Eurotiomycetes</taxon>
        <taxon>Eurotiomycetidae</taxon>
        <taxon>Eurotiales</taxon>
        <taxon>Aspergillaceae</taxon>
        <taxon>Monascus</taxon>
    </lineage>
</organism>
<feature type="domain" description="PHD-type" evidence="6">
    <location>
        <begin position="427"/>
        <end position="476"/>
    </location>
</feature>
<feature type="domain" description="PHD-type" evidence="6">
    <location>
        <begin position="551"/>
        <end position="611"/>
    </location>
</feature>
<feature type="compositionally biased region" description="Polar residues" evidence="5">
    <location>
        <begin position="96"/>
        <end position="112"/>
    </location>
</feature>
<reference evidence="7 8" key="1">
    <citation type="submission" date="2019-06" db="EMBL/GenBank/DDBJ databases">
        <title>Wine fermentation using esterase from Monascus purpureus.</title>
        <authorList>
            <person name="Geng C."/>
            <person name="Zhang Y."/>
        </authorList>
    </citation>
    <scope>NUCLEOTIDE SEQUENCE [LARGE SCALE GENOMIC DNA]</scope>
    <source>
        <strain evidence="7">HQ1</strain>
    </source>
</reference>
<evidence type="ECO:0000256" key="4">
    <source>
        <dbReference type="PROSITE-ProRule" id="PRU00146"/>
    </source>
</evidence>
<dbReference type="EMBL" id="VIFY01000007">
    <property type="protein sequence ID" value="TQB76706.1"/>
    <property type="molecule type" value="Genomic_DNA"/>
</dbReference>
<dbReference type="SUPFAM" id="SSF57903">
    <property type="entry name" value="FYVE/PHD zinc finger"/>
    <property type="match status" value="2"/>
</dbReference>
<keyword evidence="8" id="KW-1185">Reference proteome</keyword>
<dbReference type="InterPro" id="IPR019786">
    <property type="entry name" value="Zinc_finger_PHD-type_CS"/>
</dbReference>
<proteinExistence type="predicted"/>
<feature type="compositionally biased region" description="Polar residues" evidence="5">
    <location>
        <begin position="58"/>
        <end position="84"/>
    </location>
</feature>
<evidence type="ECO:0000259" key="6">
    <source>
        <dbReference type="PROSITE" id="PS50016"/>
    </source>
</evidence>
<dbReference type="OrthoDB" id="5876363at2759"/>
<feature type="compositionally biased region" description="Polar residues" evidence="5">
    <location>
        <begin position="385"/>
        <end position="396"/>
    </location>
</feature>
<evidence type="ECO:0000256" key="1">
    <source>
        <dbReference type="ARBA" id="ARBA00022723"/>
    </source>
</evidence>
<dbReference type="PROSITE" id="PS50016">
    <property type="entry name" value="ZF_PHD_2"/>
    <property type="match status" value="2"/>
</dbReference>
<dbReference type="FunFam" id="3.30.40.10:FF:000748">
    <property type="entry name" value="PHD finger domain protein, putative"/>
    <property type="match status" value="1"/>
</dbReference>
<dbReference type="Proteomes" id="UP000319663">
    <property type="component" value="Unassembled WGS sequence"/>
</dbReference>
<feature type="compositionally biased region" description="Basic and acidic residues" evidence="5">
    <location>
        <begin position="156"/>
        <end position="177"/>
    </location>
</feature>
<gene>
    <name evidence="7" type="ORF">MPDQ_007101</name>
</gene>
<name>A0A507R2R8_MONPU</name>
<comment type="caution">
    <text evidence="7">The sequence shown here is derived from an EMBL/GenBank/DDBJ whole genome shotgun (WGS) entry which is preliminary data.</text>
</comment>
<dbReference type="GO" id="GO:0008270">
    <property type="term" value="F:zinc ion binding"/>
    <property type="evidence" value="ECO:0007669"/>
    <property type="project" value="UniProtKB-KW"/>
</dbReference>
<feature type="region of interest" description="Disordered" evidence="5">
    <location>
        <begin position="1"/>
        <end position="177"/>
    </location>
</feature>
<feature type="compositionally biased region" description="Low complexity" evidence="5">
    <location>
        <begin position="364"/>
        <end position="378"/>
    </location>
</feature>
<accession>A0A507R2R8</accession>